<evidence type="ECO:0000313" key="2">
    <source>
        <dbReference type="Proteomes" id="UP000735302"/>
    </source>
</evidence>
<gene>
    <name evidence="1" type="ORF">PoB_000339300</name>
</gene>
<dbReference type="EMBL" id="BLXT01000429">
    <property type="protein sequence ID" value="GFN76887.1"/>
    <property type="molecule type" value="Genomic_DNA"/>
</dbReference>
<evidence type="ECO:0000313" key="1">
    <source>
        <dbReference type="EMBL" id="GFN76887.1"/>
    </source>
</evidence>
<dbReference type="AlphaFoldDB" id="A0AAV3Y3H6"/>
<proteinExistence type="predicted"/>
<name>A0AAV3Y3H6_9GAST</name>
<reference evidence="1 2" key="1">
    <citation type="journal article" date="2021" name="Elife">
        <title>Chloroplast acquisition without the gene transfer in kleptoplastic sea slugs, Plakobranchus ocellatus.</title>
        <authorList>
            <person name="Maeda T."/>
            <person name="Takahashi S."/>
            <person name="Yoshida T."/>
            <person name="Shimamura S."/>
            <person name="Takaki Y."/>
            <person name="Nagai Y."/>
            <person name="Toyoda A."/>
            <person name="Suzuki Y."/>
            <person name="Arimoto A."/>
            <person name="Ishii H."/>
            <person name="Satoh N."/>
            <person name="Nishiyama T."/>
            <person name="Hasebe M."/>
            <person name="Maruyama T."/>
            <person name="Minagawa J."/>
            <person name="Obokata J."/>
            <person name="Shigenobu S."/>
        </authorList>
    </citation>
    <scope>NUCLEOTIDE SEQUENCE [LARGE SCALE GENOMIC DNA]</scope>
</reference>
<organism evidence="1 2">
    <name type="scientific">Plakobranchus ocellatus</name>
    <dbReference type="NCBI Taxonomy" id="259542"/>
    <lineage>
        <taxon>Eukaryota</taxon>
        <taxon>Metazoa</taxon>
        <taxon>Spiralia</taxon>
        <taxon>Lophotrochozoa</taxon>
        <taxon>Mollusca</taxon>
        <taxon>Gastropoda</taxon>
        <taxon>Heterobranchia</taxon>
        <taxon>Euthyneura</taxon>
        <taxon>Panpulmonata</taxon>
        <taxon>Sacoglossa</taxon>
        <taxon>Placobranchoidea</taxon>
        <taxon>Plakobranchidae</taxon>
        <taxon>Plakobranchus</taxon>
    </lineage>
</organism>
<comment type="caution">
    <text evidence="1">The sequence shown here is derived from an EMBL/GenBank/DDBJ whole genome shotgun (WGS) entry which is preliminary data.</text>
</comment>
<dbReference type="Proteomes" id="UP000735302">
    <property type="component" value="Unassembled WGS sequence"/>
</dbReference>
<protein>
    <submittedName>
        <fullName evidence="1">Uncharacterized protein</fullName>
    </submittedName>
</protein>
<keyword evidence="2" id="KW-1185">Reference proteome</keyword>
<sequence>MSVSTTPLGSLPDALLVTDQEDDQKMDETGMISSFLASLRDHIIRYATGNNLLCVSVWEQHQGHDHTRLF</sequence>
<accession>A0AAV3Y3H6</accession>